<protein>
    <recommendedName>
        <fullName evidence="5">Adenylate cyclase</fullName>
    </recommendedName>
</protein>
<evidence type="ECO:0000256" key="1">
    <source>
        <dbReference type="SAM" id="MobiDB-lite"/>
    </source>
</evidence>
<feature type="region of interest" description="Disordered" evidence="1">
    <location>
        <begin position="1"/>
        <end position="22"/>
    </location>
</feature>
<comment type="caution">
    <text evidence="3">The sequence shown here is derived from an EMBL/GenBank/DDBJ whole genome shotgun (WGS) entry which is preliminary data.</text>
</comment>
<sequence length="487" mass="54736">MTKETSAGLLEENGEGDRLPGKDPRYQLVERILATPDFVRSPQISKFLSYICTATFENPGRNLSEQHIGVEVFGREPDYDSAADTIVRSHALRLRRRLEQYFQKAGRGESLHLVIPKGSYTPVFLPAPEQRSPVGAGLVGAGEIGSVADEVALERFEAQPPVTFRSVSERPGGPRLEREVVGKPLASSPLGFLRQTPIVWRYRFLTLFLVILSAAVSVAFTLHMRTHFQRNRRHLLWSRLFTEDRPTQLVLGDSGLVLFHAVTKQYVSLHDYLSKDYSKQLPFVERVDPAFRVTPQFAEFLLGRRYTSMVDATTLSRLVRLPEAIPERTLIHYSRDMHIEDFNSDNVIMIGAQEAVPWVELFEKHMDFVFSTDNPDKHASFLNRNPQAEEVKEYSSYTPVTSTKVYGVIAFLPNLSGNGNVLIVEGLSMVGTEAAIDLVTEDDRILPMLQNIRKPDGSIPHFEMLIESDTLGEGAGPARVVALHLHE</sequence>
<organism evidence="3 4">
    <name type="scientific">Granulicella mallensis</name>
    <dbReference type="NCBI Taxonomy" id="940614"/>
    <lineage>
        <taxon>Bacteria</taxon>
        <taxon>Pseudomonadati</taxon>
        <taxon>Acidobacteriota</taxon>
        <taxon>Terriglobia</taxon>
        <taxon>Terriglobales</taxon>
        <taxon>Acidobacteriaceae</taxon>
        <taxon>Granulicella</taxon>
    </lineage>
</organism>
<dbReference type="RefSeq" id="WP_184260392.1">
    <property type="nucleotide sequence ID" value="NZ_JACHIO010000030.1"/>
</dbReference>
<dbReference type="AlphaFoldDB" id="A0A7W8ECD2"/>
<feature type="transmembrane region" description="Helical" evidence="2">
    <location>
        <begin position="204"/>
        <end position="224"/>
    </location>
</feature>
<keyword evidence="2" id="KW-0472">Membrane</keyword>
<evidence type="ECO:0000256" key="2">
    <source>
        <dbReference type="SAM" id="Phobius"/>
    </source>
</evidence>
<reference evidence="3 4" key="1">
    <citation type="submission" date="2020-08" db="EMBL/GenBank/DDBJ databases">
        <title>Genomic Encyclopedia of Type Strains, Phase IV (KMG-V): Genome sequencing to study the core and pangenomes of soil and plant-associated prokaryotes.</title>
        <authorList>
            <person name="Whitman W."/>
        </authorList>
    </citation>
    <scope>NUCLEOTIDE SEQUENCE [LARGE SCALE GENOMIC DNA]</scope>
    <source>
        <strain evidence="3 4">X5P3</strain>
    </source>
</reference>
<gene>
    <name evidence="3" type="ORF">HDF15_004952</name>
</gene>
<dbReference type="Proteomes" id="UP000584867">
    <property type="component" value="Unassembled WGS sequence"/>
</dbReference>
<evidence type="ECO:0000313" key="3">
    <source>
        <dbReference type="EMBL" id="MBB5066571.1"/>
    </source>
</evidence>
<accession>A0A7W8ECD2</accession>
<proteinExistence type="predicted"/>
<keyword evidence="2" id="KW-0812">Transmembrane</keyword>
<evidence type="ECO:0008006" key="5">
    <source>
        <dbReference type="Google" id="ProtNLM"/>
    </source>
</evidence>
<dbReference type="EMBL" id="JACHIO010000030">
    <property type="protein sequence ID" value="MBB5066571.1"/>
    <property type="molecule type" value="Genomic_DNA"/>
</dbReference>
<keyword evidence="2" id="KW-1133">Transmembrane helix</keyword>
<evidence type="ECO:0000313" key="4">
    <source>
        <dbReference type="Proteomes" id="UP000584867"/>
    </source>
</evidence>
<name>A0A7W8ECD2_9BACT</name>